<dbReference type="InterPro" id="IPR036291">
    <property type="entry name" value="NAD(P)-bd_dom_sf"/>
</dbReference>
<dbReference type="Pfam" id="PF00106">
    <property type="entry name" value="adh_short"/>
    <property type="match status" value="1"/>
</dbReference>
<dbReference type="PRINTS" id="PR00080">
    <property type="entry name" value="SDRFAMILY"/>
</dbReference>
<sequence>MSTILITGCSSGFGLATARLFAERGWDVVATMRTQREDVLLQTDRIRVIALDVTDPESIARAIEAAGPIDALVNNAGIGLLGAVEGTPITVARELFETNTLGTIAMTQAVLPQMRERGNGTIVNVTSSVTYGSLPLLSIYTASKAAVNAWSDSMAMELESFGIRVRTVLPGRAPDTSLIENASNRMKGAIPEPYAPLAERIFAGWQSDTGPVTSADDVAEAVWEAVTNPNTSASLPAGPDAVALSQAK</sequence>
<dbReference type="PRINTS" id="PR00081">
    <property type="entry name" value="GDHRDH"/>
</dbReference>
<organism evidence="5 6">
    <name type="scientific">Qipengyuania pacifica</name>
    <dbReference type="NCBI Taxonomy" id="2860199"/>
    <lineage>
        <taxon>Bacteria</taxon>
        <taxon>Pseudomonadati</taxon>
        <taxon>Pseudomonadota</taxon>
        <taxon>Alphaproteobacteria</taxon>
        <taxon>Sphingomonadales</taxon>
        <taxon>Erythrobacteraceae</taxon>
        <taxon>Qipengyuania</taxon>
    </lineage>
</organism>
<dbReference type="CDD" id="cd05374">
    <property type="entry name" value="17beta-HSD-like_SDR_c"/>
    <property type="match status" value="1"/>
</dbReference>
<dbReference type="PANTHER" id="PTHR43976:SF16">
    <property type="entry name" value="SHORT-CHAIN DEHYDROGENASE_REDUCTASE FAMILY PROTEIN"/>
    <property type="match status" value="1"/>
</dbReference>
<dbReference type="PROSITE" id="PS00061">
    <property type="entry name" value="ADH_SHORT"/>
    <property type="match status" value="1"/>
</dbReference>
<evidence type="ECO:0000256" key="4">
    <source>
        <dbReference type="SAM" id="MobiDB-lite"/>
    </source>
</evidence>
<dbReference type="SUPFAM" id="SSF51735">
    <property type="entry name" value="NAD(P)-binding Rossmann-fold domains"/>
    <property type="match status" value="1"/>
</dbReference>
<protein>
    <submittedName>
        <fullName evidence="5">SDR family oxidoreductase</fullName>
    </submittedName>
</protein>
<dbReference type="InterPro" id="IPR020904">
    <property type="entry name" value="Sc_DH/Rdtase_CS"/>
</dbReference>
<gene>
    <name evidence="5" type="ORF">K3177_13670</name>
</gene>
<keyword evidence="6" id="KW-1185">Reference proteome</keyword>
<dbReference type="PANTHER" id="PTHR43976">
    <property type="entry name" value="SHORT CHAIN DEHYDROGENASE"/>
    <property type="match status" value="1"/>
</dbReference>
<proteinExistence type="inferred from homology"/>
<dbReference type="EMBL" id="JAIGNQ010000004">
    <property type="protein sequence ID" value="MBX7489566.1"/>
    <property type="molecule type" value="Genomic_DNA"/>
</dbReference>
<evidence type="ECO:0000256" key="3">
    <source>
        <dbReference type="RuleBase" id="RU000363"/>
    </source>
</evidence>
<evidence type="ECO:0000256" key="1">
    <source>
        <dbReference type="ARBA" id="ARBA00006484"/>
    </source>
</evidence>
<dbReference type="Proteomes" id="UP000776651">
    <property type="component" value="Unassembled WGS sequence"/>
</dbReference>
<feature type="region of interest" description="Disordered" evidence="4">
    <location>
        <begin position="229"/>
        <end position="248"/>
    </location>
</feature>
<comment type="similarity">
    <text evidence="1 3">Belongs to the short-chain dehydrogenases/reductases (SDR) family.</text>
</comment>
<reference evidence="5 6" key="1">
    <citation type="submission" date="2021-08" db="EMBL/GenBank/DDBJ databases">
        <title>Comparative Genomics Analysis of the Genus Qipengyuania Reveals Extensive Genetic Diversity and Metabolic Versatility, Including the Description of Fifteen Novel Species.</title>
        <authorList>
            <person name="Liu Y."/>
        </authorList>
    </citation>
    <scope>NUCLEOTIDE SEQUENCE [LARGE SCALE GENOMIC DNA]</scope>
    <source>
        <strain evidence="5 6">GH25</strain>
    </source>
</reference>
<evidence type="ECO:0000313" key="6">
    <source>
        <dbReference type="Proteomes" id="UP000776651"/>
    </source>
</evidence>
<dbReference type="RefSeq" id="WP_221598694.1">
    <property type="nucleotide sequence ID" value="NZ_JAIGNQ010000004.1"/>
</dbReference>
<accession>A0ABS7JI32</accession>
<keyword evidence="2" id="KW-0560">Oxidoreductase</keyword>
<dbReference type="InterPro" id="IPR002347">
    <property type="entry name" value="SDR_fam"/>
</dbReference>
<comment type="caution">
    <text evidence="5">The sequence shown here is derived from an EMBL/GenBank/DDBJ whole genome shotgun (WGS) entry which is preliminary data.</text>
</comment>
<dbReference type="Gene3D" id="3.40.50.720">
    <property type="entry name" value="NAD(P)-binding Rossmann-like Domain"/>
    <property type="match status" value="1"/>
</dbReference>
<dbReference type="InterPro" id="IPR051911">
    <property type="entry name" value="SDR_oxidoreductase"/>
</dbReference>
<name>A0ABS7JI32_9SPHN</name>
<evidence type="ECO:0000256" key="2">
    <source>
        <dbReference type="ARBA" id="ARBA00023002"/>
    </source>
</evidence>
<evidence type="ECO:0000313" key="5">
    <source>
        <dbReference type="EMBL" id="MBX7489566.1"/>
    </source>
</evidence>